<protein>
    <submittedName>
        <fullName evidence="3">Uncharacterized protein</fullName>
    </submittedName>
</protein>
<reference evidence="3" key="1">
    <citation type="submission" date="2025-08" db="UniProtKB">
        <authorList>
            <consortium name="RefSeq"/>
        </authorList>
    </citation>
    <scope>IDENTIFICATION</scope>
</reference>
<feature type="compositionally biased region" description="Basic and acidic residues" evidence="1">
    <location>
        <begin position="203"/>
        <end position="217"/>
    </location>
</feature>
<dbReference type="AlphaFoldDB" id="A0A9R1TPK6"/>
<feature type="region of interest" description="Disordered" evidence="1">
    <location>
        <begin position="203"/>
        <end position="225"/>
    </location>
</feature>
<proteinExistence type="predicted"/>
<name>A0A9R1TPK6_9HYME</name>
<evidence type="ECO:0000313" key="2">
    <source>
        <dbReference type="Proteomes" id="UP000694866"/>
    </source>
</evidence>
<dbReference type="OrthoDB" id="7699802at2759"/>
<gene>
    <name evidence="3" type="primary">LOC105272863</name>
</gene>
<organism evidence="2 3">
    <name type="scientific">Fopius arisanus</name>
    <dbReference type="NCBI Taxonomy" id="64838"/>
    <lineage>
        <taxon>Eukaryota</taxon>
        <taxon>Metazoa</taxon>
        <taxon>Ecdysozoa</taxon>
        <taxon>Arthropoda</taxon>
        <taxon>Hexapoda</taxon>
        <taxon>Insecta</taxon>
        <taxon>Pterygota</taxon>
        <taxon>Neoptera</taxon>
        <taxon>Endopterygota</taxon>
        <taxon>Hymenoptera</taxon>
        <taxon>Apocrita</taxon>
        <taxon>Ichneumonoidea</taxon>
        <taxon>Braconidae</taxon>
        <taxon>Opiinae</taxon>
        <taxon>Fopius</taxon>
    </lineage>
</organism>
<dbReference type="RefSeq" id="XP_011313397.1">
    <property type="nucleotide sequence ID" value="XM_011315095.1"/>
</dbReference>
<sequence>MELYSTANALQSYSINLYGTLSLIWKRAFFLYPSAVRQYECPDCGNYTVLVSTLQINHSKVENPHGFEVLRDLQIFNEGSRFACRNSSCRKECKIITQYSNQIFVELDARPKLTCTYGKSEKLKEFPTTLILNDNCYRLAGVIAHRPGDFVAYCLRNMVHWQRHDDLEPRIISCISSTVVVPEAVIYVQCLNKNEMNAHHDTTDTLKHSGHPNDVKEQQCPQNELQTTHLSNDYYEKRSDISPMNNPSEFPRRELPCTIPIEDSDTISRDNWRCKEKRSSLDTDVKEFYTTTNSEDEKSNIESVKLLKSGELLPGVIIEEELLHVSQTSSFDSILHILWCTAINDDSYGLLIKFPTTDNRMLDLIVKLINDENPESVYKNRALILRSLSEVGVCRNTTEVDFGVQSILLTVCGTPADIWKTCLDTEPTEERFYECDACGKYIRKIPALSPDYKRPPRSYDELQKALPFCKSFRNVSCRRRSCSGSCVVTTTPNFHLFIDLPQGSPQSSIDAIPKSIQRESDYRLAGIIAYAQDRYVGYCWTPANWVLYDGHSTAVQTVSGSAKIQPKAFIYVVKESQPSQ</sequence>
<evidence type="ECO:0000256" key="1">
    <source>
        <dbReference type="SAM" id="MobiDB-lite"/>
    </source>
</evidence>
<dbReference type="Proteomes" id="UP000694866">
    <property type="component" value="Unplaced"/>
</dbReference>
<evidence type="ECO:0000313" key="3">
    <source>
        <dbReference type="RefSeq" id="XP_011313397.1"/>
    </source>
</evidence>
<keyword evidence="2" id="KW-1185">Reference proteome</keyword>
<dbReference type="KEGG" id="fas:105272863"/>
<accession>A0A9R1TPK6</accession>
<dbReference type="GeneID" id="105272863"/>